<dbReference type="EMBL" id="JBBNAG010000004">
    <property type="protein sequence ID" value="KAK9140738.1"/>
    <property type="molecule type" value="Genomic_DNA"/>
</dbReference>
<reference evidence="2 3" key="1">
    <citation type="submission" date="2024-01" db="EMBL/GenBank/DDBJ databases">
        <title>Genome assemblies of Stephania.</title>
        <authorList>
            <person name="Yang L."/>
        </authorList>
    </citation>
    <scope>NUCLEOTIDE SEQUENCE [LARGE SCALE GENOMIC DNA]</scope>
    <source>
        <strain evidence="2">JXDWG</strain>
        <tissue evidence="2">Leaf</tissue>
    </source>
</reference>
<name>A0AAP0PDA9_9MAGN</name>
<evidence type="ECO:0000313" key="2">
    <source>
        <dbReference type="EMBL" id="KAK9140738.1"/>
    </source>
</evidence>
<keyword evidence="3" id="KW-1185">Reference proteome</keyword>
<feature type="region of interest" description="Disordered" evidence="1">
    <location>
        <begin position="214"/>
        <end position="237"/>
    </location>
</feature>
<accession>A0AAP0PDA9</accession>
<sequence length="237" mass="26543">MYRYLQMGKKKDTKFSPGHKEYYVEGPSNTPPQSSQSSSHPIYIISDEESQDNKEEVPPALNGIESRAFTTAPQHLGNHDQMPLYDLATWLNCGIYNVAESNESTTAPQYPGDQENMPSCDLGACIDYGAYNPGNYEITQQSDESTFFIGDSDEEFANFFCSFEDPMIEIFMPVPELEALSERTMNFEEFIVDSPLSSDEIIFACYEADDEIQEEDASNSGDFSTCSNEPTFTGTLT</sequence>
<organism evidence="2 3">
    <name type="scientific">Stephania cephalantha</name>
    <dbReference type="NCBI Taxonomy" id="152367"/>
    <lineage>
        <taxon>Eukaryota</taxon>
        <taxon>Viridiplantae</taxon>
        <taxon>Streptophyta</taxon>
        <taxon>Embryophyta</taxon>
        <taxon>Tracheophyta</taxon>
        <taxon>Spermatophyta</taxon>
        <taxon>Magnoliopsida</taxon>
        <taxon>Ranunculales</taxon>
        <taxon>Menispermaceae</taxon>
        <taxon>Menispermoideae</taxon>
        <taxon>Cissampelideae</taxon>
        <taxon>Stephania</taxon>
    </lineage>
</organism>
<protein>
    <submittedName>
        <fullName evidence="2">Uncharacterized protein</fullName>
    </submittedName>
</protein>
<dbReference type="Proteomes" id="UP001419268">
    <property type="component" value="Unassembled WGS sequence"/>
</dbReference>
<feature type="compositionally biased region" description="Basic and acidic residues" evidence="1">
    <location>
        <begin position="9"/>
        <end position="23"/>
    </location>
</feature>
<evidence type="ECO:0000256" key="1">
    <source>
        <dbReference type="SAM" id="MobiDB-lite"/>
    </source>
</evidence>
<proteinExistence type="predicted"/>
<feature type="compositionally biased region" description="Low complexity" evidence="1">
    <location>
        <begin position="27"/>
        <end position="40"/>
    </location>
</feature>
<evidence type="ECO:0000313" key="3">
    <source>
        <dbReference type="Proteomes" id="UP001419268"/>
    </source>
</evidence>
<feature type="compositionally biased region" description="Polar residues" evidence="1">
    <location>
        <begin position="218"/>
        <end position="237"/>
    </location>
</feature>
<gene>
    <name evidence="2" type="ORF">Scep_010419</name>
</gene>
<comment type="caution">
    <text evidence="2">The sequence shown here is derived from an EMBL/GenBank/DDBJ whole genome shotgun (WGS) entry which is preliminary data.</text>
</comment>
<dbReference type="AlphaFoldDB" id="A0AAP0PDA9"/>
<feature type="region of interest" description="Disordered" evidence="1">
    <location>
        <begin position="1"/>
        <end position="40"/>
    </location>
</feature>